<feature type="domain" description="D-isomer specific 2-hydroxyacid dehydrogenase catalytic" evidence="4">
    <location>
        <begin position="6"/>
        <end position="284"/>
    </location>
</feature>
<dbReference type="SUPFAM" id="SSF51735">
    <property type="entry name" value="NAD(P)-binding Rossmann-fold domains"/>
    <property type="match status" value="1"/>
</dbReference>
<dbReference type="InterPro" id="IPR006139">
    <property type="entry name" value="D-isomer_2_OHA_DH_cat_dom"/>
</dbReference>
<dbReference type="InterPro" id="IPR029752">
    <property type="entry name" value="D-isomer_DH_CS1"/>
</dbReference>
<dbReference type="EMBL" id="UINC01003445">
    <property type="protein sequence ID" value="SVA06388.1"/>
    <property type="molecule type" value="Genomic_DNA"/>
</dbReference>
<dbReference type="AlphaFoldDB" id="A0A381SSS4"/>
<organism evidence="6">
    <name type="scientific">marine metagenome</name>
    <dbReference type="NCBI Taxonomy" id="408172"/>
    <lineage>
        <taxon>unclassified sequences</taxon>
        <taxon>metagenomes</taxon>
        <taxon>ecological metagenomes</taxon>
    </lineage>
</organism>
<dbReference type="SUPFAM" id="SSF52283">
    <property type="entry name" value="Formate/glycerate dehydrogenase catalytic domain-like"/>
    <property type="match status" value="1"/>
</dbReference>
<evidence type="ECO:0000256" key="2">
    <source>
        <dbReference type="ARBA" id="ARBA00023002"/>
    </source>
</evidence>
<dbReference type="GO" id="GO:0030267">
    <property type="term" value="F:glyoxylate reductase (NADPH) activity"/>
    <property type="evidence" value="ECO:0007669"/>
    <property type="project" value="TreeGrafter"/>
</dbReference>
<feature type="domain" description="D-isomer specific 2-hydroxyacid dehydrogenase NAD-binding" evidence="5">
    <location>
        <begin position="97"/>
        <end position="268"/>
    </location>
</feature>
<dbReference type="GO" id="GO:0016618">
    <property type="term" value="F:hydroxypyruvate reductase [NAD(P)H] activity"/>
    <property type="evidence" value="ECO:0007669"/>
    <property type="project" value="TreeGrafter"/>
</dbReference>
<dbReference type="PANTHER" id="PTHR10996:SF178">
    <property type="entry name" value="2-HYDROXYACID DEHYDROGENASE YGL185C-RELATED"/>
    <property type="match status" value="1"/>
</dbReference>
<evidence type="ECO:0008006" key="7">
    <source>
        <dbReference type="Google" id="ProtNLM"/>
    </source>
</evidence>
<dbReference type="Gene3D" id="3.40.50.720">
    <property type="entry name" value="NAD(P)-binding Rossmann-like Domain"/>
    <property type="match status" value="2"/>
</dbReference>
<comment type="similarity">
    <text evidence="1">Belongs to the D-isomer specific 2-hydroxyacid dehydrogenase family.</text>
</comment>
<proteinExistence type="inferred from homology"/>
<dbReference type="GO" id="GO:0005829">
    <property type="term" value="C:cytosol"/>
    <property type="evidence" value="ECO:0007669"/>
    <property type="project" value="TreeGrafter"/>
</dbReference>
<dbReference type="GO" id="GO:0051287">
    <property type="term" value="F:NAD binding"/>
    <property type="evidence" value="ECO:0007669"/>
    <property type="project" value="InterPro"/>
</dbReference>
<keyword evidence="2" id="KW-0560">Oxidoreductase</keyword>
<dbReference type="PANTHER" id="PTHR10996">
    <property type="entry name" value="2-HYDROXYACID DEHYDROGENASE-RELATED"/>
    <property type="match status" value="1"/>
</dbReference>
<dbReference type="PROSITE" id="PS00065">
    <property type="entry name" value="D_2_HYDROXYACID_DH_1"/>
    <property type="match status" value="1"/>
</dbReference>
<name>A0A381SSS4_9ZZZZ</name>
<dbReference type="InterPro" id="IPR006140">
    <property type="entry name" value="D-isomer_DH_NAD-bd"/>
</dbReference>
<dbReference type="InterPro" id="IPR029753">
    <property type="entry name" value="D-isomer_DH_CS"/>
</dbReference>
<dbReference type="PROSITE" id="PS00671">
    <property type="entry name" value="D_2_HYDROXYACID_DH_3"/>
    <property type="match status" value="1"/>
</dbReference>
<evidence type="ECO:0000313" key="6">
    <source>
        <dbReference type="EMBL" id="SVA06388.1"/>
    </source>
</evidence>
<protein>
    <recommendedName>
        <fullName evidence="7">D-isomer specific 2-hydroxyacid dehydrogenase NAD-binding domain-containing protein</fullName>
    </recommendedName>
</protein>
<dbReference type="InterPro" id="IPR050223">
    <property type="entry name" value="D-isomer_2-hydroxyacid_DH"/>
</dbReference>
<evidence type="ECO:0000259" key="5">
    <source>
        <dbReference type="Pfam" id="PF02826"/>
    </source>
</evidence>
<gene>
    <name evidence="6" type="ORF">METZ01_LOCUS59242</name>
</gene>
<dbReference type="FunFam" id="3.40.50.720:FF:000203">
    <property type="entry name" value="D-3-phosphoglycerate dehydrogenase (SerA)"/>
    <property type="match status" value="1"/>
</dbReference>
<evidence type="ECO:0000256" key="3">
    <source>
        <dbReference type="ARBA" id="ARBA00023027"/>
    </source>
</evidence>
<dbReference type="Pfam" id="PF02826">
    <property type="entry name" value="2-Hacid_dh_C"/>
    <property type="match status" value="1"/>
</dbReference>
<dbReference type="Pfam" id="PF00389">
    <property type="entry name" value="2-Hacid_dh"/>
    <property type="match status" value="1"/>
</dbReference>
<evidence type="ECO:0000259" key="4">
    <source>
        <dbReference type="Pfam" id="PF00389"/>
    </source>
</evidence>
<dbReference type="InterPro" id="IPR036291">
    <property type="entry name" value="NAD(P)-bd_dom_sf"/>
</dbReference>
<keyword evidence="3" id="KW-0520">NAD</keyword>
<evidence type="ECO:0000256" key="1">
    <source>
        <dbReference type="ARBA" id="ARBA00005854"/>
    </source>
</evidence>
<dbReference type="CDD" id="cd12172">
    <property type="entry name" value="PGDH_like_2"/>
    <property type="match status" value="1"/>
</dbReference>
<reference evidence="6" key="1">
    <citation type="submission" date="2018-05" db="EMBL/GenBank/DDBJ databases">
        <authorList>
            <person name="Lanie J.A."/>
            <person name="Ng W.-L."/>
            <person name="Kazmierczak K.M."/>
            <person name="Andrzejewski T.M."/>
            <person name="Davidsen T.M."/>
            <person name="Wayne K.J."/>
            <person name="Tettelin H."/>
            <person name="Glass J.I."/>
            <person name="Rusch D."/>
            <person name="Podicherti R."/>
            <person name="Tsui H.-C.T."/>
            <person name="Winkler M.E."/>
        </authorList>
    </citation>
    <scope>NUCLEOTIDE SEQUENCE</scope>
</reference>
<sequence length="294" mass="31340">VLRQELTDRYEDVAFNDDGLKLDREVLVEFLAGRHKAIIGLERIDGDLLERLPDLEVVSKYGVGTDMLDLSEMRRRGVRLGWSGGVNSRAVAELVVATIIALLRDLPALSRGVLAGEWNQTMGRQLSGRTVGIIGWGSVGRDLASLLRGFGCRILATDLRDVADDCRAVGAEPSGLDDLLANSDVVTLHIPLTIETSALIDAARLSLMRPDAVLVNAARGGLVDEEALWEALSSGRLAAAACDVFAIEPPTGSPLLDLPNFLATPHIGGSTEEAYLAMGRAAIAGLDENSLPDP</sequence>
<accession>A0A381SSS4</accession>
<feature type="non-terminal residue" evidence="6">
    <location>
        <position position="1"/>
    </location>
</feature>
<dbReference type="PROSITE" id="PS00670">
    <property type="entry name" value="D_2_HYDROXYACID_DH_2"/>
    <property type="match status" value="1"/>
</dbReference>